<gene>
    <name evidence="2" type="ORF">NDU88_003791</name>
</gene>
<evidence type="ECO:0000313" key="2">
    <source>
        <dbReference type="EMBL" id="KAJ1125359.1"/>
    </source>
</evidence>
<organism evidence="2 3">
    <name type="scientific">Pleurodeles waltl</name>
    <name type="common">Iberian ribbed newt</name>
    <dbReference type="NCBI Taxonomy" id="8319"/>
    <lineage>
        <taxon>Eukaryota</taxon>
        <taxon>Metazoa</taxon>
        <taxon>Chordata</taxon>
        <taxon>Craniata</taxon>
        <taxon>Vertebrata</taxon>
        <taxon>Euteleostomi</taxon>
        <taxon>Amphibia</taxon>
        <taxon>Batrachia</taxon>
        <taxon>Caudata</taxon>
        <taxon>Salamandroidea</taxon>
        <taxon>Salamandridae</taxon>
        <taxon>Pleurodelinae</taxon>
        <taxon>Pleurodeles</taxon>
    </lineage>
</organism>
<dbReference type="EMBL" id="JANPWB010000011">
    <property type="protein sequence ID" value="KAJ1125359.1"/>
    <property type="molecule type" value="Genomic_DNA"/>
</dbReference>
<evidence type="ECO:0000256" key="1">
    <source>
        <dbReference type="SAM" id="MobiDB-lite"/>
    </source>
</evidence>
<evidence type="ECO:0000313" key="3">
    <source>
        <dbReference type="Proteomes" id="UP001066276"/>
    </source>
</evidence>
<feature type="region of interest" description="Disordered" evidence="1">
    <location>
        <begin position="50"/>
        <end position="70"/>
    </location>
</feature>
<comment type="caution">
    <text evidence="2">The sequence shown here is derived from an EMBL/GenBank/DDBJ whole genome shotgun (WGS) entry which is preliminary data.</text>
</comment>
<reference evidence="2" key="1">
    <citation type="journal article" date="2022" name="bioRxiv">
        <title>Sequencing and chromosome-scale assembly of the giantPleurodeles waltlgenome.</title>
        <authorList>
            <person name="Brown T."/>
            <person name="Elewa A."/>
            <person name="Iarovenko S."/>
            <person name="Subramanian E."/>
            <person name="Araus A.J."/>
            <person name="Petzold A."/>
            <person name="Susuki M."/>
            <person name="Suzuki K.-i.T."/>
            <person name="Hayashi T."/>
            <person name="Toyoda A."/>
            <person name="Oliveira C."/>
            <person name="Osipova E."/>
            <person name="Leigh N.D."/>
            <person name="Simon A."/>
            <person name="Yun M.H."/>
        </authorList>
    </citation>
    <scope>NUCLEOTIDE SEQUENCE</scope>
    <source>
        <strain evidence="2">20211129_DDA</strain>
        <tissue evidence="2">Liver</tissue>
    </source>
</reference>
<keyword evidence="3" id="KW-1185">Reference proteome</keyword>
<accession>A0AAV7PEU7</accession>
<dbReference type="Proteomes" id="UP001066276">
    <property type="component" value="Chromosome 7"/>
</dbReference>
<dbReference type="AlphaFoldDB" id="A0AAV7PEU7"/>
<sequence length="91" mass="10579">MKRWLAQVQFPRRPTQLTKEGMERPRQYHRLEGHGRPPAVTACWTGRWHRQSSTKGSIRPPGYPGSPTTPMYQYTGRTCVRSPVGLVWMTR</sequence>
<protein>
    <submittedName>
        <fullName evidence="2">Uncharacterized protein</fullName>
    </submittedName>
</protein>
<proteinExistence type="predicted"/>
<name>A0AAV7PEU7_PLEWA</name>